<comment type="caution">
    <text evidence="2">The sequence shown here is derived from an EMBL/GenBank/DDBJ whole genome shotgun (WGS) entry which is preliminary data.</text>
</comment>
<dbReference type="RefSeq" id="WP_191206747.1">
    <property type="nucleotide sequence ID" value="NZ_JACXZA010000009.1"/>
</dbReference>
<protein>
    <submittedName>
        <fullName evidence="2">DUF3995 domain-containing protein</fullName>
    </submittedName>
</protein>
<evidence type="ECO:0000256" key="1">
    <source>
        <dbReference type="SAM" id="Phobius"/>
    </source>
</evidence>
<sequence>MGIIVMAAAVILLIVSGLHVFWAFGGRWGELAAVPEKAGGGLAFKPGPLETAAVAVLILVACYFLLAEGELLSALHTNALTEWGSILCAIVFGIRTIGDFRYVGFFKRYKRSRFAKCDTWFYSPLCLFLAAAFVVALQ</sequence>
<reference evidence="2 3" key="1">
    <citation type="submission" date="2020-09" db="EMBL/GenBank/DDBJ databases">
        <title>Paenibacillus sp. strain PR3 16S rRNA gene Genome sequencing and assembly.</title>
        <authorList>
            <person name="Kim J."/>
        </authorList>
    </citation>
    <scope>NUCLEOTIDE SEQUENCE [LARGE SCALE GENOMIC DNA]</scope>
    <source>
        <strain evidence="2 3">PR3</strain>
    </source>
</reference>
<evidence type="ECO:0000313" key="2">
    <source>
        <dbReference type="EMBL" id="MBD3922444.1"/>
    </source>
</evidence>
<evidence type="ECO:0000313" key="3">
    <source>
        <dbReference type="Proteomes" id="UP000609346"/>
    </source>
</evidence>
<dbReference type="Proteomes" id="UP000609346">
    <property type="component" value="Unassembled WGS sequence"/>
</dbReference>
<feature type="transmembrane region" description="Helical" evidence="1">
    <location>
        <begin position="79"/>
        <end position="98"/>
    </location>
</feature>
<feature type="transmembrane region" description="Helical" evidence="1">
    <location>
        <begin position="47"/>
        <end position="67"/>
    </location>
</feature>
<name>A0ABR8N7L9_9BACL</name>
<proteinExistence type="predicted"/>
<keyword evidence="1" id="KW-0472">Membrane</keyword>
<dbReference type="Pfam" id="PF13160">
    <property type="entry name" value="DUF3995"/>
    <property type="match status" value="1"/>
</dbReference>
<keyword evidence="1" id="KW-0812">Transmembrane</keyword>
<keyword evidence="3" id="KW-1185">Reference proteome</keyword>
<accession>A0ABR8N7L9</accession>
<organism evidence="2 3">
    <name type="scientific">Paenibacillus terricola</name>
    <dbReference type="NCBI Taxonomy" id="2763503"/>
    <lineage>
        <taxon>Bacteria</taxon>
        <taxon>Bacillati</taxon>
        <taxon>Bacillota</taxon>
        <taxon>Bacilli</taxon>
        <taxon>Bacillales</taxon>
        <taxon>Paenibacillaceae</taxon>
        <taxon>Paenibacillus</taxon>
    </lineage>
</organism>
<dbReference type="EMBL" id="JACXZA010000009">
    <property type="protein sequence ID" value="MBD3922444.1"/>
    <property type="molecule type" value="Genomic_DNA"/>
</dbReference>
<feature type="transmembrane region" description="Helical" evidence="1">
    <location>
        <begin position="6"/>
        <end position="26"/>
    </location>
</feature>
<dbReference type="InterPro" id="IPR025058">
    <property type="entry name" value="DUF3995"/>
</dbReference>
<keyword evidence="1" id="KW-1133">Transmembrane helix</keyword>
<feature type="transmembrane region" description="Helical" evidence="1">
    <location>
        <begin position="119"/>
        <end position="137"/>
    </location>
</feature>
<gene>
    <name evidence="2" type="ORF">H8B09_27070</name>
</gene>